<evidence type="ECO:0000256" key="7">
    <source>
        <dbReference type="ARBA" id="ARBA00022847"/>
    </source>
</evidence>
<feature type="transmembrane region" description="Helical" evidence="12">
    <location>
        <begin position="139"/>
        <end position="160"/>
    </location>
</feature>
<dbReference type="PANTHER" id="PTHR30540:SF79">
    <property type="entry name" value="LOW AFFINITY POTASSIUM TRANSPORT SYSTEM PROTEIN KUP"/>
    <property type="match status" value="1"/>
</dbReference>
<evidence type="ECO:0000256" key="8">
    <source>
        <dbReference type="ARBA" id="ARBA00022958"/>
    </source>
</evidence>
<keyword evidence="16" id="KW-1185">Reference proteome</keyword>
<dbReference type="Pfam" id="PF22776">
    <property type="entry name" value="K_trans_C"/>
    <property type="match status" value="1"/>
</dbReference>
<keyword evidence="5 12" id="KW-0633">Potassium transport</keyword>
<dbReference type="GO" id="GO:0005886">
    <property type="term" value="C:plasma membrane"/>
    <property type="evidence" value="ECO:0007669"/>
    <property type="project" value="UniProtKB-SubCell"/>
</dbReference>
<dbReference type="AlphaFoldDB" id="A0A2D2Q0N5"/>
<evidence type="ECO:0000256" key="1">
    <source>
        <dbReference type="ARBA" id="ARBA00004141"/>
    </source>
</evidence>
<dbReference type="EMBL" id="CP018092">
    <property type="protein sequence ID" value="ATS17847.1"/>
    <property type="molecule type" value="Genomic_DNA"/>
</dbReference>
<dbReference type="GO" id="GO:0015293">
    <property type="term" value="F:symporter activity"/>
    <property type="evidence" value="ECO:0007669"/>
    <property type="project" value="UniProtKB-UniRule"/>
</dbReference>
<feature type="transmembrane region" description="Helical" evidence="12">
    <location>
        <begin position="250"/>
        <end position="271"/>
    </location>
</feature>
<evidence type="ECO:0000256" key="6">
    <source>
        <dbReference type="ARBA" id="ARBA00022692"/>
    </source>
</evidence>
<evidence type="ECO:0000259" key="14">
    <source>
        <dbReference type="Pfam" id="PF22776"/>
    </source>
</evidence>
<name>A0A2D2Q0N5_PARLV</name>
<accession>A0A2D2Q0N5</accession>
<keyword evidence="3 12" id="KW-0813">Transport</keyword>
<keyword evidence="8 12" id="KW-0630">Potassium</keyword>
<keyword evidence="4 12" id="KW-1003">Cell membrane</keyword>
<feature type="transmembrane region" description="Helical" evidence="12">
    <location>
        <begin position="218"/>
        <end position="238"/>
    </location>
</feature>
<feature type="transmembrane region" description="Helical" evidence="12">
    <location>
        <begin position="341"/>
        <end position="362"/>
    </location>
</feature>
<gene>
    <name evidence="15" type="primary">trkD</name>
    <name evidence="12" type="synonym">kup</name>
    <name evidence="15" type="ORF">BRW62_02770</name>
</gene>
<dbReference type="Proteomes" id="UP000231057">
    <property type="component" value="Chromosome"/>
</dbReference>
<sequence>MKAVSTPARRSWSLTLGAVGVVYGDLGTSPLYAFQEAFNPLHALAVTPANIYGVLSLIIWSLILIATLKYATFALRADNGGEGGIFPLMALVLSRWSGASRWYGGIVALGLIGAAMFYGDSTITPAISVLSAVHGLQVINPGLAPWLVPLTVAILVSLFAVQAHGTTRVGHFFGPVMLLWFMVLSGLGAWHIMQHPLILNALNPWWGMHLFWTTPQETLFLLGVVILALTGAEAMYADMGHFGRHPVRHAWYRIVFPALVLNYLGQGALVLTDATAAANPFFRLVPTAGVIPLVILSTLATIIASQAVISGAFSMTAAAIKLGYLPRLKIQITDDQHRGQVYIPFINWLLLLTVIALVITFQQPTNLAAAYGLAVNVTMGVTTIYLLLLARQQWRWSLGRAVVVFGSLLAIEASFLVANTLKIPAGGWYPLLFGMMVYGLLVTWHQGRDRLQDQLRQVTQHLSLESLLAAHPLQVPGTGVFFSPLPTLIPFAFIQNLHHNHVIHQRVFFVHLNTADLPHVSESDQLHVASLAENMYQVTINYGFRDTIDIPAAMARCWRALDIAAEVETVSYFVGRRTIVPTPAAGLWHWQKVLFAWLYRNAESPMTYFRLPPQQVVEMGMQVEV</sequence>
<protein>
    <recommendedName>
        <fullName evidence="12">Probable potassium transport system protein Kup</fullName>
    </recommendedName>
</protein>
<feature type="domain" description="K+ potassium transporter C-terminal" evidence="14">
    <location>
        <begin position="476"/>
        <end position="624"/>
    </location>
</feature>
<dbReference type="KEGG" id="slw:BRW62_02770"/>
<dbReference type="InterPro" id="IPR023051">
    <property type="entry name" value="Kup"/>
</dbReference>
<comment type="subcellular location">
    <subcellularLocation>
        <location evidence="12">Cell membrane</location>
        <topology evidence="12">Multi-pass membrane protein</topology>
    </subcellularLocation>
    <subcellularLocation>
        <location evidence="1">Membrane</location>
        <topology evidence="1">Multi-pass membrane protein</topology>
    </subcellularLocation>
</comment>
<dbReference type="GO" id="GO:0015079">
    <property type="term" value="F:potassium ion transmembrane transporter activity"/>
    <property type="evidence" value="ECO:0007669"/>
    <property type="project" value="UniProtKB-UniRule"/>
</dbReference>
<dbReference type="HAMAP" id="MF_01522">
    <property type="entry name" value="Kup"/>
    <property type="match status" value="1"/>
</dbReference>
<dbReference type="RefSeq" id="WP_099798200.1">
    <property type="nucleotide sequence ID" value="NZ_CP018092.1"/>
</dbReference>
<proteinExistence type="inferred from homology"/>
<dbReference type="InterPro" id="IPR003855">
    <property type="entry name" value="K+_transporter"/>
</dbReference>
<comment type="function">
    <text evidence="12">Transport of potassium into the cell. Likely operates as a K(+):H(+) symporter.</text>
</comment>
<keyword evidence="7 12" id="KW-0769">Symport</keyword>
<evidence type="ECO:0000256" key="10">
    <source>
        <dbReference type="ARBA" id="ARBA00023065"/>
    </source>
</evidence>
<comment type="similarity">
    <text evidence="2 12">Belongs to the HAK/KUP transporter (TC 2.A.72) family.</text>
</comment>
<evidence type="ECO:0000256" key="3">
    <source>
        <dbReference type="ARBA" id="ARBA00022448"/>
    </source>
</evidence>
<feature type="domain" description="K+ potassium transporter integral membrane" evidence="13">
    <location>
        <begin position="15"/>
        <end position="459"/>
    </location>
</feature>
<dbReference type="PANTHER" id="PTHR30540">
    <property type="entry name" value="OSMOTIC STRESS POTASSIUM TRANSPORTER"/>
    <property type="match status" value="1"/>
</dbReference>
<evidence type="ECO:0000313" key="16">
    <source>
        <dbReference type="Proteomes" id="UP000231057"/>
    </source>
</evidence>
<evidence type="ECO:0000256" key="5">
    <source>
        <dbReference type="ARBA" id="ARBA00022538"/>
    </source>
</evidence>
<comment type="catalytic activity">
    <reaction evidence="12">
        <text>K(+)(in) + H(+)(in) = K(+)(out) + H(+)(out)</text>
        <dbReference type="Rhea" id="RHEA:28490"/>
        <dbReference type="ChEBI" id="CHEBI:15378"/>
        <dbReference type="ChEBI" id="CHEBI:29103"/>
    </reaction>
</comment>
<keyword evidence="9 12" id="KW-1133">Transmembrane helix</keyword>
<evidence type="ECO:0000256" key="9">
    <source>
        <dbReference type="ARBA" id="ARBA00022989"/>
    </source>
</evidence>
<feature type="transmembrane region" description="Helical" evidence="12">
    <location>
        <begin position="368"/>
        <end position="389"/>
    </location>
</feature>
<keyword evidence="11 12" id="KW-0472">Membrane</keyword>
<feature type="transmembrane region" description="Helical" evidence="12">
    <location>
        <begin position="12"/>
        <end position="34"/>
    </location>
</feature>
<dbReference type="InterPro" id="IPR053952">
    <property type="entry name" value="K_trans_C"/>
</dbReference>
<organism evidence="15 16">
    <name type="scientific">Parathermosynechococcus lividus PCC 6715</name>
    <dbReference type="NCBI Taxonomy" id="1917166"/>
    <lineage>
        <taxon>Bacteria</taxon>
        <taxon>Bacillati</taxon>
        <taxon>Cyanobacteriota</taxon>
        <taxon>Cyanophyceae</taxon>
        <taxon>Acaryochloridales</taxon>
        <taxon>Thermosynechococcaceae</taxon>
        <taxon>Parathermosynechococcus</taxon>
    </lineage>
</organism>
<keyword evidence="6 12" id="KW-0812">Transmembrane</keyword>
<evidence type="ECO:0000256" key="11">
    <source>
        <dbReference type="ARBA" id="ARBA00023136"/>
    </source>
</evidence>
<feature type="transmembrane region" description="Helical" evidence="12">
    <location>
        <begin position="102"/>
        <end position="119"/>
    </location>
</feature>
<feature type="transmembrane region" description="Helical" evidence="12">
    <location>
        <begin position="427"/>
        <end position="444"/>
    </location>
</feature>
<dbReference type="Pfam" id="PF02705">
    <property type="entry name" value="K_trans"/>
    <property type="match status" value="1"/>
</dbReference>
<dbReference type="InterPro" id="IPR053951">
    <property type="entry name" value="K_trans_N"/>
</dbReference>
<evidence type="ECO:0000313" key="15">
    <source>
        <dbReference type="EMBL" id="ATS17847.1"/>
    </source>
</evidence>
<evidence type="ECO:0000256" key="4">
    <source>
        <dbReference type="ARBA" id="ARBA00022475"/>
    </source>
</evidence>
<feature type="transmembrane region" description="Helical" evidence="12">
    <location>
        <begin position="49"/>
        <end position="68"/>
    </location>
</feature>
<evidence type="ECO:0000256" key="12">
    <source>
        <dbReference type="HAMAP-Rule" id="MF_01522"/>
    </source>
</evidence>
<evidence type="ECO:0000256" key="2">
    <source>
        <dbReference type="ARBA" id="ARBA00007019"/>
    </source>
</evidence>
<feature type="transmembrane region" description="Helical" evidence="12">
    <location>
        <begin position="172"/>
        <end position="193"/>
    </location>
</feature>
<reference evidence="16" key="2">
    <citation type="journal article" date="2022" name="Front. Microbiol.">
        <title>Comparative Genomic Analysis Revealed Distinct Molecular Components and Organization of CO2-Concentrating Mechanism in Thermophilic Cyanobacteria.</title>
        <authorList>
            <person name="Tang J."/>
            <person name="Zhou H."/>
            <person name="Yao D."/>
            <person name="Riaz S."/>
            <person name="You D."/>
            <person name="Klepacz-Smolka A."/>
            <person name="Daroch M."/>
        </authorList>
    </citation>
    <scope>NUCLEOTIDE SEQUENCE [LARGE SCALE GENOMIC DNA]</scope>
    <source>
        <strain evidence="16">PCC 6715</strain>
    </source>
</reference>
<evidence type="ECO:0000259" key="13">
    <source>
        <dbReference type="Pfam" id="PF02705"/>
    </source>
</evidence>
<feature type="transmembrane region" description="Helical" evidence="12">
    <location>
        <begin position="291"/>
        <end position="320"/>
    </location>
</feature>
<dbReference type="OrthoDB" id="9805577at2"/>
<reference evidence="15 16" key="1">
    <citation type="submission" date="2016-11" db="EMBL/GenBank/DDBJ databases">
        <title>Complete genome sequence of thermophilic cyanobacteria strain Synechococcus sp. PCC6715.</title>
        <authorList>
            <person name="Tang J."/>
            <person name="Daroch M."/>
            <person name="Liang Y."/>
            <person name="Jiang D."/>
            <person name="Shah M."/>
        </authorList>
    </citation>
    <scope>NUCLEOTIDE SEQUENCE [LARGE SCALE GENOMIC DNA]</scope>
    <source>
        <strain evidence="15 16">PCC 6715</strain>
    </source>
</reference>
<keyword evidence="10 12" id="KW-0406">Ion transport</keyword>
<feature type="transmembrane region" description="Helical" evidence="12">
    <location>
        <begin position="401"/>
        <end position="421"/>
    </location>
</feature>